<feature type="coiled-coil region" evidence="1">
    <location>
        <begin position="128"/>
        <end position="155"/>
    </location>
</feature>
<accession>A0A5B9PKD9</accession>
<dbReference type="InterPro" id="IPR051907">
    <property type="entry name" value="DoxX-like_oxidoreductase"/>
</dbReference>
<keyword evidence="1" id="KW-0175">Coiled coil</keyword>
<dbReference type="EMBL" id="CP042912">
    <property type="protein sequence ID" value="QEG23131.1"/>
    <property type="molecule type" value="Genomic_DNA"/>
</dbReference>
<gene>
    <name evidence="4" type="ORF">MFFC18_30260</name>
</gene>
<dbReference type="RefSeq" id="WP_075085949.1">
    <property type="nucleotide sequence ID" value="NZ_CP042912.1"/>
</dbReference>
<keyword evidence="5" id="KW-1185">Reference proteome</keyword>
<sequence>MFSHFSRFNLFLIFLAIIALRLVVGFHFYKEGVTKLQDGFDAQYFLKGAKGPFADFFLSMTDDANGRMQLGITETLDDKGKTDFLINNERTIAVWDDFVEQATNYYAFGSPELIAEIQAEIKDYEKLAAGEDDSASRARSQIQELEAQIDEIEEQPWQVAEALEAHEAELEDWTMANRVAVLAWYRGGTRLEGFERDGEDRDKVALDVASLRGQVDSIQKDRVKEMTKWKTEVAQIWDSLETRINSIPVARQERETGSLPLHRPYAQKNSRHDLVNKVIPWFDITVGVLLILGLFTRWASLAAAAFLFSVLLTQPFWVPGAAPTHYQAIEMFACLVLFATSAGRFGGLDYFFSLGKRPADTPEPAMLGH</sequence>
<organism evidence="4 5">
    <name type="scientific">Mariniblastus fucicola</name>
    <dbReference type="NCBI Taxonomy" id="980251"/>
    <lineage>
        <taxon>Bacteria</taxon>
        <taxon>Pseudomonadati</taxon>
        <taxon>Planctomycetota</taxon>
        <taxon>Planctomycetia</taxon>
        <taxon>Pirellulales</taxon>
        <taxon>Pirellulaceae</taxon>
        <taxon>Mariniblastus</taxon>
    </lineage>
</organism>
<dbReference type="KEGG" id="mff:MFFC18_30260"/>
<protein>
    <submittedName>
        <fullName evidence="4">DoxX</fullName>
    </submittedName>
</protein>
<dbReference type="AlphaFoldDB" id="A0A5B9PKD9"/>
<feature type="domain" description="TQO small subunit DoxD" evidence="3">
    <location>
        <begin position="280"/>
        <end position="352"/>
    </location>
</feature>
<dbReference type="OrthoDB" id="262907at2"/>
<dbReference type="GO" id="GO:0005886">
    <property type="term" value="C:plasma membrane"/>
    <property type="evidence" value="ECO:0007669"/>
    <property type="project" value="TreeGrafter"/>
</dbReference>
<dbReference type="Pfam" id="PF04173">
    <property type="entry name" value="DoxD"/>
    <property type="match status" value="1"/>
</dbReference>
<evidence type="ECO:0000256" key="2">
    <source>
        <dbReference type="SAM" id="Phobius"/>
    </source>
</evidence>
<keyword evidence="2" id="KW-1133">Transmembrane helix</keyword>
<proteinExistence type="predicted"/>
<dbReference type="Proteomes" id="UP000322214">
    <property type="component" value="Chromosome"/>
</dbReference>
<evidence type="ECO:0000313" key="4">
    <source>
        <dbReference type="EMBL" id="QEG23131.1"/>
    </source>
</evidence>
<dbReference type="InterPro" id="IPR007301">
    <property type="entry name" value="DoxD"/>
</dbReference>
<keyword evidence="2" id="KW-0472">Membrane</keyword>
<name>A0A5B9PKD9_9BACT</name>
<dbReference type="PANTHER" id="PTHR33452:SF1">
    <property type="entry name" value="INNER MEMBRANE PROTEIN YPHA-RELATED"/>
    <property type="match status" value="1"/>
</dbReference>
<feature type="transmembrane region" description="Helical" evidence="2">
    <location>
        <begin position="328"/>
        <end position="347"/>
    </location>
</feature>
<keyword evidence="2" id="KW-0812">Transmembrane</keyword>
<evidence type="ECO:0000259" key="3">
    <source>
        <dbReference type="Pfam" id="PF04173"/>
    </source>
</evidence>
<reference evidence="4 5" key="1">
    <citation type="submission" date="2019-08" db="EMBL/GenBank/DDBJ databases">
        <title>Deep-cultivation of Planctomycetes and their phenomic and genomic characterization uncovers novel biology.</title>
        <authorList>
            <person name="Wiegand S."/>
            <person name="Jogler M."/>
            <person name="Boedeker C."/>
            <person name="Pinto D."/>
            <person name="Vollmers J."/>
            <person name="Rivas-Marin E."/>
            <person name="Kohn T."/>
            <person name="Peeters S.H."/>
            <person name="Heuer A."/>
            <person name="Rast P."/>
            <person name="Oberbeckmann S."/>
            <person name="Bunk B."/>
            <person name="Jeske O."/>
            <person name="Meyerdierks A."/>
            <person name="Storesund J.E."/>
            <person name="Kallscheuer N."/>
            <person name="Luecker S."/>
            <person name="Lage O.M."/>
            <person name="Pohl T."/>
            <person name="Merkel B.J."/>
            <person name="Hornburger P."/>
            <person name="Mueller R.-W."/>
            <person name="Bruemmer F."/>
            <person name="Labrenz M."/>
            <person name="Spormann A.M."/>
            <person name="Op den Camp H."/>
            <person name="Overmann J."/>
            <person name="Amann R."/>
            <person name="Jetten M.S.M."/>
            <person name="Mascher T."/>
            <person name="Medema M.H."/>
            <person name="Devos D.P."/>
            <person name="Kaster A.-K."/>
            <person name="Ovreas L."/>
            <person name="Rohde M."/>
            <person name="Galperin M.Y."/>
            <person name="Jogler C."/>
        </authorList>
    </citation>
    <scope>NUCLEOTIDE SEQUENCE [LARGE SCALE GENOMIC DNA]</scope>
    <source>
        <strain evidence="4 5">FC18</strain>
    </source>
</reference>
<evidence type="ECO:0000313" key="5">
    <source>
        <dbReference type="Proteomes" id="UP000322214"/>
    </source>
</evidence>
<feature type="transmembrane region" description="Helical" evidence="2">
    <location>
        <begin position="278"/>
        <end position="295"/>
    </location>
</feature>
<dbReference type="PANTHER" id="PTHR33452">
    <property type="entry name" value="OXIDOREDUCTASE CATD-RELATED"/>
    <property type="match status" value="1"/>
</dbReference>
<evidence type="ECO:0000256" key="1">
    <source>
        <dbReference type="SAM" id="Coils"/>
    </source>
</evidence>